<evidence type="ECO:0000313" key="7">
    <source>
        <dbReference type="Proteomes" id="UP000694865"/>
    </source>
</evidence>
<evidence type="ECO:0000256" key="1">
    <source>
        <dbReference type="ARBA" id="ARBA00004479"/>
    </source>
</evidence>
<dbReference type="PANTHER" id="PTHR11640">
    <property type="entry name" value="NEPHRIN"/>
    <property type="match status" value="1"/>
</dbReference>
<proteinExistence type="predicted"/>
<dbReference type="SMART" id="SM00408">
    <property type="entry name" value="IGc2"/>
    <property type="match status" value="4"/>
</dbReference>
<feature type="domain" description="Ig-like" evidence="6">
    <location>
        <begin position="403"/>
        <end position="443"/>
    </location>
</feature>
<evidence type="ECO:0000256" key="3">
    <source>
        <dbReference type="ARBA" id="ARBA00023157"/>
    </source>
</evidence>
<keyword evidence="5" id="KW-0393">Immunoglobulin domain</keyword>
<reference evidence="8" key="1">
    <citation type="submission" date="2025-08" db="UniProtKB">
        <authorList>
            <consortium name="RefSeq"/>
        </authorList>
    </citation>
    <scope>IDENTIFICATION</scope>
    <source>
        <tissue evidence="8">Testes</tissue>
    </source>
</reference>
<dbReference type="InterPro" id="IPR003599">
    <property type="entry name" value="Ig_sub"/>
</dbReference>
<protein>
    <submittedName>
        <fullName evidence="8">Titin-like</fullName>
    </submittedName>
</protein>
<evidence type="ECO:0000256" key="5">
    <source>
        <dbReference type="ARBA" id="ARBA00023319"/>
    </source>
</evidence>
<name>A0ABM0M5M1_SACKO</name>
<dbReference type="Gene3D" id="2.60.40.10">
    <property type="entry name" value="Immunoglobulins"/>
    <property type="match status" value="6"/>
</dbReference>
<feature type="domain" description="Ig-like" evidence="6">
    <location>
        <begin position="314"/>
        <end position="396"/>
    </location>
</feature>
<dbReference type="SUPFAM" id="SSF48726">
    <property type="entry name" value="Immunoglobulin"/>
    <property type="match status" value="4"/>
</dbReference>
<dbReference type="InterPro" id="IPR003598">
    <property type="entry name" value="Ig_sub2"/>
</dbReference>
<dbReference type="GeneID" id="102808749"/>
<keyword evidence="2" id="KW-0472">Membrane</keyword>
<keyword evidence="7" id="KW-1185">Reference proteome</keyword>
<sequence length="443" mass="49618">MKCRLNETRVGSVVWEKDTTIIAINKIIENGFVSKYNIADGDLNYDLHVYNIGLDDEGVYECKHSRQSPNADANPMATIQWDNTAWKNTSSDADLILVDVERSDEGTYTCRATNLLYNNEPRNDSKAVFLSVEFKPELTAVISGEASERGDIIEGSSMNILCLVRESNPSAESVHWLTLSSDTEWLNFTDVKRDQDRNYSCEARNTFWNKENGIGSVSIAVNVQYIPVITFSDLRERMLVEGRNFSSICNVSANPPADVEWKYNEQTVGSSDLLELSNVNRTMSGEYICHASNVFWNGSHGLDTDTINLDVQYPPTVVISLLTVYEVGDNVTLNCSVVDANPITDNITWYRNGQVVHYSAMYTLNNITRDDKGEYECRATNIYFDDSMGMGNDTTTLIVHHKPKVDISNHKDGKVIEGEDYTATCSADAEPQANITWIYAGDT</sequence>
<dbReference type="Proteomes" id="UP000694865">
    <property type="component" value="Unplaced"/>
</dbReference>
<evidence type="ECO:0000313" key="8">
    <source>
        <dbReference type="RefSeq" id="XP_006815312.1"/>
    </source>
</evidence>
<evidence type="ECO:0000256" key="4">
    <source>
        <dbReference type="ARBA" id="ARBA00023180"/>
    </source>
</evidence>
<evidence type="ECO:0000256" key="2">
    <source>
        <dbReference type="ARBA" id="ARBA00023136"/>
    </source>
</evidence>
<evidence type="ECO:0000259" key="6">
    <source>
        <dbReference type="PROSITE" id="PS50835"/>
    </source>
</evidence>
<organism evidence="7 8">
    <name type="scientific">Saccoglossus kowalevskii</name>
    <name type="common">Acorn worm</name>
    <dbReference type="NCBI Taxonomy" id="10224"/>
    <lineage>
        <taxon>Eukaryota</taxon>
        <taxon>Metazoa</taxon>
        <taxon>Hemichordata</taxon>
        <taxon>Enteropneusta</taxon>
        <taxon>Harrimaniidae</taxon>
        <taxon>Saccoglossus</taxon>
    </lineage>
</organism>
<dbReference type="SMART" id="SM00409">
    <property type="entry name" value="IG"/>
    <property type="match status" value="4"/>
</dbReference>
<comment type="subcellular location">
    <subcellularLocation>
        <location evidence="1">Membrane</location>
        <topology evidence="1">Single-pass type I membrane protein</topology>
    </subcellularLocation>
</comment>
<feature type="domain" description="Ig-like" evidence="6">
    <location>
        <begin position="227"/>
        <end position="308"/>
    </location>
</feature>
<keyword evidence="4" id="KW-0325">Glycoprotein</keyword>
<dbReference type="CDD" id="cd00096">
    <property type="entry name" value="Ig"/>
    <property type="match status" value="1"/>
</dbReference>
<dbReference type="InterPro" id="IPR036179">
    <property type="entry name" value="Ig-like_dom_sf"/>
</dbReference>
<dbReference type="InterPro" id="IPR051275">
    <property type="entry name" value="Cell_adhesion_signaling"/>
</dbReference>
<dbReference type="InterPro" id="IPR007110">
    <property type="entry name" value="Ig-like_dom"/>
</dbReference>
<feature type="domain" description="Ig-like" evidence="6">
    <location>
        <begin position="136"/>
        <end position="220"/>
    </location>
</feature>
<keyword evidence="3" id="KW-1015">Disulfide bond</keyword>
<dbReference type="PROSITE" id="PS50835">
    <property type="entry name" value="IG_LIKE"/>
    <property type="match status" value="5"/>
</dbReference>
<accession>A0ABM0M5M1</accession>
<feature type="domain" description="Ig-like" evidence="6">
    <location>
        <begin position="1"/>
        <end position="129"/>
    </location>
</feature>
<dbReference type="InterPro" id="IPR013783">
    <property type="entry name" value="Ig-like_fold"/>
</dbReference>
<dbReference type="RefSeq" id="XP_006815312.1">
    <property type="nucleotide sequence ID" value="XM_006815249.1"/>
</dbReference>
<dbReference type="Pfam" id="PF13927">
    <property type="entry name" value="Ig_3"/>
    <property type="match status" value="2"/>
</dbReference>
<gene>
    <name evidence="8" type="primary">LOC102808749</name>
</gene>